<evidence type="ECO:0000256" key="2">
    <source>
        <dbReference type="PROSITE-ProRule" id="PRU00335"/>
    </source>
</evidence>
<reference evidence="4" key="1">
    <citation type="submission" date="2021-04" db="EMBL/GenBank/DDBJ databases">
        <title>Sequencing of actinobacteria type strains.</title>
        <authorList>
            <person name="Nguyen G.-S."/>
            <person name="Wentzel A."/>
        </authorList>
    </citation>
    <scope>NUCLEOTIDE SEQUENCE</scope>
    <source>
        <strain evidence="4">DSM 42095</strain>
    </source>
</reference>
<dbReference type="Pfam" id="PF00440">
    <property type="entry name" value="TetR_N"/>
    <property type="match status" value="1"/>
</dbReference>
<keyword evidence="5" id="KW-1185">Reference proteome</keyword>
<comment type="caution">
    <text evidence="4">The sequence shown here is derived from an EMBL/GenBank/DDBJ whole genome shotgun (WGS) entry which is preliminary data.</text>
</comment>
<dbReference type="Proteomes" id="UP000675554">
    <property type="component" value="Unassembled WGS sequence"/>
</dbReference>
<name>A0A8T4IMC4_9ACTN</name>
<evidence type="ECO:0000259" key="3">
    <source>
        <dbReference type="PROSITE" id="PS50977"/>
    </source>
</evidence>
<keyword evidence="1 2" id="KW-0238">DNA-binding</keyword>
<dbReference type="GO" id="GO:0003700">
    <property type="term" value="F:DNA-binding transcription factor activity"/>
    <property type="evidence" value="ECO:0007669"/>
    <property type="project" value="TreeGrafter"/>
</dbReference>
<dbReference type="EMBL" id="JAGSMN010000020">
    <property type="protein sequence ID" value="MBR7671643.1"/>
    <property type="molecule type" value="Genomic_DNA"/>
</dbReference>
<organism evidence="4 5">
    <name type="scientific">Streptomyces daliensis</name>
    <dbReference type="NCBI Taxonomy" id="299421"/>
    <lineage>
        <taxon>Bacteria</taxon>
        <taxon>Bacillati</taxon>
        <taxon>Actinomycetota</taxon>
        <taxon>Actinomycetes</taxon>
        <taxon>Kitasatosporales</taxon>
        <taxon>Streptomycetaceae</taxon>
        <taxon>Streptomyces</taxon>
    </lineage>
</organism>
<evidence type="ECO:0000256" key="1">
    <source>
        <dbReference type="ARBA" id="ARBA00023125"/>
    </source>
</evidence>
<dbReference type="AlphaFoldDB" id="A0A8T4IMC4"/>
<dbReference type="GO" id="GO:0000976">
    <property type="term" value="F:transcription cis-regulatory region binding"/>
    <property type="evidence" value="ECO:0007669"/>
    <property type="project" value="TreeGrafter"/>
</dbReference>
<feature type="DNA-binding region" description="H-T-H motif" evidence="2">
    <location>
        <begin position="28"/>
        <end position="47"/>
    </location>
</feature>
<protein>
    <submittedName>
        <fullName evidence="4">TetR/AcrR family transcriptional regulator</fullName>
    </submittedName>
</protein>
<gene>
    <name evidence="4" type="ORF">KDA82_01035</name>
</gene>
<dbReference type="PANTHER" id="PTHR30055:SF200">
    <property type="entry name" value="HTH-TYPE TRANSCRIPTIONAL REPRESSOR BDCR"/>
    <property type="match status" value="1"/>
</dbReference>
<dbReference type="InterPro" id="IPR009057">
    <property type="entry name" value="Homeodomain-like_sf"/>
</dbReference>
<feature type="domain" description="HTH tetR-type" evidence="3">
    <location>
        <begin position="5"/>
        <end position="65"/>
    </location>
</feature>
<dbReference type="InterPro" id="IPR050109">
    <property type="entry name" value="HTH-type_TetR-like_transc_reg"/>
</dbReference>
<dbReference type="InterPro" id="IPR036271">
    <property type="entry name" value="Tet_transcr_reg_TetR-rel_C_sf"/>
</dbReference>
<sequence>MQRNTTSRARLLAAAEQVFYEQGITRTNIDTVARAAKATKPTVYAHFASKSALVAGALEARQQRIAADLAAHLADEEPGAPRLTALFDWFASWYEHANGRGCAFLNAAAESPADDTVAAAVRAEKQWLLRVLRELCAETGCDHPDELASQLLLLIDGVAARVLVHGPGEASAATTAAAHAAAALLASATHSHGAS</sequence>
<proteinExistence type="predicted"/>
<dbReference type="PROSITE" id="PS50977">
    <property type="entry name" value="HTH_TETR_2"/>
    <property type="match status" value="1"/>
</dbReference>
<evidence type="ECO:0000313" key="4">
    <source>
        <dbReference type="EMBL" id="MBR7671643.1"/>
    </source>
</evidence>
<dbReference type="SUPFAM" id="SSF48498">
    <property type="entry name" value="Tetracyclin repressor-like, C-terminal domain"/>
    <property type="match status" value="1"/>
</dbReference>
<dbReference type="SUPFAM" id="SSF46689">
    <property type="entry name" value="Homeodomain-like"/>
    <property type="match status" value="1"/>
</dbReference>
<dbReference type="InterPro" id="IPR001647">
    <property type="entry name" value="HTH_TetR"/>
</dbReference>
<evidence type="ECO:0000313" key="5">
    <source>
        <dbReference type="Proteomes" id="UP000675554"/>
    </source>
</evidence>
<dbReference type="PRINTS" id="PR00455">
    <property type="entry name" value="HTHTETR"/>
</dbReference>
<dbReference type="Gene3D" id="1.10.357.10">
    <property type="entry name" value="Tetracycline Repressor, domain 2"/>
    <property type="match status" value="1"/>
</dbReference>
<accession>A0A8T4IMC4</accession>
<dbReference type="PANTHER" id="PTHR30055">
    <property type="entry name" value="HTH-TYPE TRANSCRIPTIONAL REGULATOR RUTR"/>
    <property type="match status" value="1"/>
</dbReference>